<feature type="chain" id="PRO_5027078339" description="Secreted protein" evidence="1">
    <location>
        <begin position="18"/>
        <end position="148"/>
    </location>
</feature>
<protein>
    <recommendedName>
        <fullName evidence="4">Secreted protein</fullName>
    </recommendedName>
</protein>
<organism evidence="3">
    <name type="scientific">Dissoconium aciculare CBS 342.82</name>
    <dbReference type="NCBI Taxonomy" id="1314786"/>
    <lineage>
        <taxon>Eukaryota</taxon>
        <taxon>Fungi</taxon>
        <taxon>Dikarya</taxon>
        <taxon>Ascomycota</taxon>
        <taxon>Pezizomycotina</taxon>
        <taxon>Dothideomycetes</taxon>
        <taxon>Dothideomycetidae</taxon>
        <taxon>Mycosphaerellales</taxon>
        <taxon>Dissoconiaceae</taxon>
        <taxon>Dissoconium</taxon>
    </lineage>
</organism>
<evidence type="ECO:0000313" key="2">
    <source>
        <dbReference type="Proteomes" id="UP000504637"/>
    </source>
</evidence>
<keyword evidence="2" id="KW-1185">Reference proteome</keyword>
<accession>A0A6J3LSB9</accession>
<reference evidence="3" key="2">
    <citation type="submission" date="2020-04" db="EMBL/GenBank/DDBJ databases">
        <authorList>
            <consortium name="NCBI Genome Project"/>
        </authorList>
    </citation>
    <scope>NUCLEOTIDE SEQUENCE</scope>
    <source>
        <strain evidence="3">CBS 342.82</strain>
    </source>
</reference>
<reference evidence="3" key="3">
    <citation type="submission" date="2025-08" db="UniProtKB">
        <authorList>
            <consortium name="RefSeq"/>
        </authorList>
    </citation>
    <scope>IDENTIFICATION</scope>
    <source>
        <strain evidence="3">CBS 342.82</strain>
    </source>
</reference>
<gene>
    <name evidence="3" type="ORF">K489DRAFT_374157</name>
</gene>
<dbReference type="GeneID" id="54361296"/>
<evidence type="ECO:0008006" key="4">
    <source>
        <dbReference type="Google" id="ProtNLM"/>
    </source>
</evidence>
<dbReference type="AlphaFoldDB" id="A0A6J3LSB9"/>
<evidence type="ECO:0000256" key="1">
    <source>
        <dbReference type="SAM" id="SignalP"/>
    </source>
</evidence>
<keyword evidence="1" id="KW-0732">Signal</keyword>
<dbReference type="Proteomes" id="UP000504637">
    <property type="component" value="Unplaced"/>
</dbReference>
<sequence>MKIPVALLAALLGTAHARFSFNLGVHGRYDANAPCSTGWDVNDDQLQLTREFGSYECTRSSKELGGFPNKDSSFWKTPNCRGNTHADITWYDRAAGPSCVKYERCGFTTCMNYHRSRVGDTLFYAGDDSGAWPCRPRFAGETEPCLRV</sequence>
<reference evidence="3" key="1">
    <citation type="submission" date="2020-01" db="EMBL/GenBank/DDBJ databases">
        <authorList>
            <consortium name="DOE Joint Genome Institute"/>
            <person name="Haridas S."/>
            <person name="Albert R."/>
            <person name="Binder M."/>
            <person name="Bloem J."/>
            <person name="Labutti K."/>
            <person name="Salamov A."/>
            <person name="Andreopoulos B."/>
            <person name="Baker S.E."/>
            <person name="Barry K."/>
            <person name="Bills G."/>
            <person name="Bluhm B.H."/>
            <person name="Cannon C."/>
            <person name="Castanera R."/>
            <person name="Culley D.E."/>
            <person name="Daum C."/>
            <person name="Ezra D."/>
            <person name="Gonzalez J.B."/>
            <person name="Henrissat B."/>
            <person name="Kuo A."/>
            <person name="Liang C."/>
            <person name="Lipzen A."/>
            <person name="Lutzoni F."/>
            <person name="Magnuson J."/>
            <person name="Mondo S."/>
            <person name="Nolan M."/>
            <person name="Ohm R."/>
            <person name="Pangilinan J."/>
            <person name="Park H.-J."/>
            <person name="Ramirez L."/>
            <person name="Alfaro M."/>
            <person name="Sun H."/>
            <person name="Tritt A."/>
            <person name="Yoshinaga Y."/>
            <person name="Zwiers L.-H."/>
            <person name="Turgeon B.G."/>
            <person name="Goodwin S.B."/>
            <person name="Spatafora J.W."/>
            <person name="Crous P.W."/>
            <person name="Grigoriev I.V."/>
        </authorList>
    </citation>
    <scope>NUCLEOTIDE SEQUENCE</scope>
    <source>
        <strain evidence="3">CBS 342.82</strain>
    </source>
</reference>
<evidence type="ECO:0000313" key="3">
    <source>
        <dbReference type="RefSeq" id="XP_033455564.1"/>
    </source>
</evidence>
<dbReference type="RefSeq" id="XP_033455564.1">
    <property type="nucleotide sequence ID" value="XM_033603496.1"/>
</dbReference>
<name>A0A6J3LSB9_9PEZI</name>
<feature type="signal peptide" evidence="1">
    <location>
        <begin position="1"/>
        <end position="17"/>
    </location>
</feature>
<proteinExistence type="predicted"/>